<name>A0A2G8RMH1_9APHY</name>
<evidence type="ECO:0000313" key="2">
    <source>
        <dbReference type="Proteomes" id="UP000230002"/>
    </source>
</evidence>
<dbReference type="STRING" id="1077348.A0A2G8RMH1"/>
<evidence type="ECO:0000313" key="1">
    <source>
        <dbReference type="EMBL" id="PIL22508.1"/>
    </source>
</evidence>
<dbReference type="Gene3D" id="3.80.10.10">
    <property type="entry name" value="Ribonuclease Inhibitor"/>
    <property type="match status" value="1"/>
</dbReference>
<dbReference type="Proteomes" id="UP000230002">
    <property type="component" value="Unassembled WGS sequence"/>
</dbReference>
<dbReference type="OrthoDB" id="270763at2759"/>
<gene>
    <name evidence="1" type="ORF">GSI_15197</name>
</gene>
<dbReference type="EMBL" id="AYKW01000069">
    <property type="protein sequence ID" value="PIL22508.1"/>
    <property type="molecule type" value="Genomic_DNA"/>
</dbReference>
<reference evidence="1 2" key="1">
    <citation type="journal article" date="2015" name="Sci. Rep.">
        <title>Chromosome-level genome map provides insights into diverse defense mechanisms in the medicinal fungus Ganoderma sinense.</title>
        <authorList>
            <person name="Zhu Y."/>
            <person name="Xu J."/>
            <person name="Sun C."/>
            <person name="Zhou S."/>
            <person name="Xu H."/>
            <person name="Nelson D.R."/>
            <person name="Qian J."/>
            <person name="Song J."/>
            <person name="Luo H."/>
            <person name="Xiang L."/>
            <person name="Li Y."/>
            <person name="Xu Z."/>
            <person name="Ji A."/>
            <person name="Wang L."/>
            <person name="Lu S."/>
            <person name="Hayward A."/>
            <person name="Sun W."/>
            <person name="Li X."/>
            <person name="Schwartz D.C."/>
            <person name="Wang Y."/>
            <person name="Chen S."/>
        </authorList>
    </citation>
    <scope>NUCLEOTIDE SEQUENCE [LARGE SCALE GENOMIC DNA]</scope>
    <source>
        <strain evidence="1 2">ZZ0214-1</strain>
    </source>
</reference>
<protein>
    <submittedName>
        <fullName evidence="1">Uncharacterized protein</fullName>
    </submittedName>
</protein>
<dbReference type="AlphaFoldDB" id="A0A2G8RMH1"/>
<proteinExistence type="predicted"/>
<dbReference type="SUPFAM" id="SSF52047">
    <property type="entry name" value="RNI-like"/>
    <property type="match status" value="1"/>
</dbReference>
<keyword evidence="2" id="KW-1185">Reference proteome</keyword>
<comment type="caution">
    <text evidence="1">The sequence shown here is derived from an EMBL/GenBank/DDBJ whole genome shotgun (WGS) entry which is preliminary data.</text>
</comment>
<dbReference type="InterPro" id="IPR032675">
    <property type="entry name" value="LRR_dom_sf"/>
</dbReference>
<accession>A0A2G8RMH1</accession>
<sequence length="381" mass="42733">MDSLPTELIDAILEHTYYDKGLPDNDTLRACALVSLSWREPAQRLLFRRVALRGMHHGREHHSFLEATGLQTEHGLTLGSHVRVLELFIGDKAGLDLDDADLADILGRTPRLYELVLRVTGIHEFAMGTMDKLRALASLGAGPAHIPLRIRALSLLSCGIQSPILYQLLSVWSSIEFLLIGVEIAAPPPRSQPQPSFKLYQLTLMRTPRLYILSWLLSTSMDSLRIVSFRDAPGRELDPILDAVGPRLRSLRLMNNSARTRKVLERCPNLEEFVLVQLSTLFGLSEGLPGTLEHLSCRNLPDEPQSLESVIEAVGVLPRLRVVTCDKRAKLDERFRELEGLCAGKGVELFVDETPFWVRDDPVRVDHFPKRKSVANFALMS</sequence>
<organism evidence="1 2">
    <name type="scientific">Ganoderma sinense ZZ0214-1</name>
    <dbReference type="NCBI Taxonomy" id="1077348"/>
    <lineage>
        <taxon>Eukaryota</taxon>
        <taxon>Fungi</taxon>
        <taxon>Dikarya</taxon>
        <taxon>Basidiomycota</taxon>
        <taxon>Agaricomycotina</taxon>
        <taxon>Agaricomycetes</taxon>
        <taxon>Polyporales</taxon>
        <taxon>Polyporaceae</taxon>
        <taxon>Ganoderma</taxon>
    </lineage>
</organism>